<evidence type="ECO:0000313" key="1">
    <source>
        <dbReference type="EMBL" id="MBB3763456.1"/>
    </source>
</evidence>
<comment type="caution">
    <text evidence="1">The sequence shown here is derived from an EMBL/GenBank/DDBJ whole genome shotgun (WGS) entry which is preliminary data.</text>
</comment>
<dbReference type="AlphaFoldDB" id="A0A839YWP2"/>
<name>A0A839YWP2_9SPHN</name>
<dbReference type="InterPro" id="IPR008962">
    <property type="entry name" value="PapD-like_sf"/>
</dbReference>
<dbReference type="SUPFAM" id="SSF49354">
    <property type="entry name" value="PapD-like"/>
    <property type="match status" value="1"/>
</dbReference>
<organism evidence="1 2">
    <name type="scientific">Sphingomicrobium lutaoense</name>
    <dbReference type="NCBI Taxonomy" id="515949"/>
    <lineage>
        <taxon>Bacteria</taxon>
        <taxon>Pseudomonadati</taxon>
        <taxon>Pseudomonadota</taxon>
        <taxon>Alphaproteobacteria</taxon>
        <taxon>Sphingomonadales</taxon>
        <taxon>Sphingomonadaceae</taxon>
        <taxon>Sphingomicrobium</taxon>
    </lineage>
</organism>
<dbReference type="EMBL" id="JACICF010000001">
    <property type="protein sequence ID" value="MBB3763456.1"/>
    <property type="molecule type" value="Genomic_DNA"/>
</dbReference>
<dbReference type="InterPro" id="IPR013783">
    <property type="entry name" value="Ig-like_fold"/>
</dbReference>
<dbReference type="RefSeq" id="WP_183932799.1">
    <property type="nucleotide sequence ID" value="NZ_JACICF010000001.1"/>
</dbReference>
<dbReference type="Gene3D" id="2.60.40.10">
    <property type="entry name" value="Immunoglobulins"/>
    <property type="match status" value="1"/>
</dbReference>
<keyword evidence="2" id="KW-1185">Reference proteome</keyword>
<gene>
    <name evidence="1" type="ORF">FHS50_000479</name>
</gene>
<reference evidence="1 2" key="1">
    <citation type="submission" date="2020-08" db="EMBL/GenBank/DDBJ databases">
        <title>Genomic Encyclopedia of Type Strains, Phase IV (KMG-IV): sequencing the most valuable type-strain genomes for metagenomic binning, comparative biology and taxonomic classification.</title>
        <authorList>
            <person name="Goeker M."/>
        </authorList>
    </citation>
    <scope>NUCLEOTIDE SEQUENCE [LARGE SCALE GENOMIC DNA]</scope>
    <source>
        <strain evidence="1 2">DSM 24194</strain>
    </source>
</reference>
<dbReference type="Proteomes" id="UP000578569">
    <property type="component" value="Unassembled WGS sequence"/>
</dbReference>
<protein>
    <submittedName>
        <fullName evidence="1">P pilus assembly chaperone PapD</fullName>
    </submittedName>
</protein>
<sequence>MRALNPTHLSCFGAMLLLSLLAVPTPAMGELLIDKLIVELRQGKVNRQDLTVWNKSPDRVYILVEPSLITNPGKSTQRRVNSVDPREIGLLASPQRMILEPGQQRLLRIASLTTDASLERVYRVTVRPVVNEDAADGGLELLVGYDLLVLARPAITDFSVTTLRQGQQLTLRNEGNSSVELLKIRQCDRSGHCSDQTGKRLYAGAEWQTQLNSHGPAELFFSTADGPKTKTVK</sequence>
<accession>A0A839YWP2</accession>
<evidence type="ECO:0000313" key="2">
    <source>
        <dbReference type="Proteomes" id="UP000578569"/>
    </source>
</evidence>
<proteinExistence type="predicted"/>